<dbReference type="EMBL" id="JAAOCA010000010">
    <property type="protein sequence ID" value="MBD1599018.1"/>
    <property type="molecule type" value="Genomic_DNA"/>
</dbReference>
<evidence type="ECO:0000313" key="9">
    <source>
        <dbReference type="EMBL" id="MBD1599018.1"/>
    </source>
</evidence>
<keyword evidence="5" id="KW-0408">Iron</keyword>
<evidence type="ECO:0000256" key="2">
    <source>
        <dbReference type="ARBA" id="ARBA00022485"/>
    </source>
</evidence>
<feature type="transmembrane region" description="Helical" evidence="7">
    <location>
        <begin position="197"/>
        <end position="215"/>
    </location>
</feature>
<keyword evidence="7" id="KW-0472">Membrane</keyword>
<evidence type="ECO:0000256" key="5">
    <source>
        <dbReference type="ARBA" id="ARBA00023004"/>
    </source>
</evidence>
<feature type="domain" description="4Fe-4S ferredoxin-type" evidence="8">
    <location>
        <begin position="259"/>
        <end position="287"/>
    </location>
</feature>
<keyword evidence="6" id="KW-0411">Iron-sulfur</keyword>
<keyword evidence="10" id="KW-1185">Reference proteome</keyword>
<dbReference type="InterPro" id="IPR017896">
    <property type="entry name" value="4Fe4S_Fe-S-bd"/>
</dbReference>
<keyword evidence="3" id="KW-0479">Metal-binding</keyword>
<feature type="transmembrane region" description="Helical" evidence="7">
    <location>
        <begin position="87"/>
        <end position="108"/>
    </location>
</feature>
<dbReference type="NCBIfam" id="TIGR02745">
    <property type="entry name" value="ccoG_rdxA_fixG"/>
    <property type="match status" value="1"/>
</dbReference>
<evidence type="ECO:0000256" key="6">
    <source>
        <dbReference type="ARBA" id="ARBA00023014"/>
    </source>
</evidence>
<evidence type="ECO:0000313" key="10">
    <source>
        <dbReference type="Proteomes" id="UP000805841"/>
    </source>
</evidence>
<dbReference type="Gene3D" id="1.10.1060.10">
    <property type="entry name" value="Alpha-helical ferredoxin"/>
    <property type="match status" value="1"/>
</dbReference>
<dbReference type="InterPro" id="IPR051684">
    <property type="entry name" value="Electron_Trans/Redox"/>
</dbReference>
<evidence type="ECO:0000256" key="3">
    <source>
        <dbReference type="ARBA" id="ARBA00022723"/>
    </source>
</evidence>
<feature type="transmembrane region" description="Helical" evidence="7">
    <location>
        <begin position="336"/>
        <end position="356"/>
    </location>
</feature>
<keyword evidence="7" id="KW-0812">Transmembrane</keyword>
<evidence type="ECO:0000256" key="1">
    <source>
        <dbReference type="ARBA" id="ARBA00022448"/>
    </source>
</evidence>
<dbReference type="Pfam" id="PF13746">
    <property type="entry name" value="Fer4_18"/>
    <property type="match status" value="1"/>
</dbReference>
<comment type="caution">
    <text evidence="9">The sequence shown here is derived from an EMBL/GenBank/DDBJ whole genome shotgun (WGS) entry which is preliminary data.</text>
</comment>
<keyword evidence="4" id="KW-0249">Electron transport</keyword>
<dbReference type="Proteomes" id="UP000805841">
    <property type="component" value="Unassembled WGS sequence"/>
</dbReference>
<gene>
    <name evidence="9" type="primary">ccoG</name>
    <name evidence="9" type="ORF">HAQ05_09900</name>
</gene>
<evidence type="ECO:0000256" key="7">
    <source>
        <dbReference type="SAM" id="Phobius"/>
    </source>
</evidence>
<reference evidence="9 10" key="1">
    <citation type="journal article" date="2020" name="Insects">
        <title>Bacteria Belonging to Pseudomonas typographi sp. nov. from the Bark Beetle Ips typographus Have Genomic Potential to Aid in the Host Ecology.</title>
        <authorList>
            <person name="Peral-Aranega E."/>
            <person name="Saati-Santamaria Z."/>
            <person name="Kolarik M."/>
            <person name="Rivas R."/>
            <person name="Garcia-Fraile P."/>
        </authorList>
    </citation>
    <scope>NUCLEOTIDE SEQUENCE [LARGE SCALE GENOMIC DNA]</scope>
    <source>
        <strain evidence="9 10">CA3A</strain>
    </source>
</reference>
<accession>A0ABR7Z0X5</accession>
<evidence type="ECO:0000256" key="4">
    <source>
        <dbReference type="ARBA" id="ARBA00022982"/>
    </source>
</evidence>
<dbReference type="InterPro" id="IPR017900">
    <property type="entry name" value="4Fe4S_Fe_S_CS"/>
</dbReference>
<dbReference type="Pfam" id="PF11614">
    <property type="entry name" value="FixG_C"/>
    <property type="match status" value="1"/>
</dbReference>
<dbReference type="Gene3D" id="2.60.40.10">
    <property type="entry name" value="Immunoglobulins"/>
    <property type="match status" value="1"/>
</dbReference>
<name>A0ABR7Z0X5_9PSED</name>
<protein>
    <submittedName>
        <fullName evidence="9">Cytochrome c oxidase accessory protein CcoG</fullName>
    </submittedName>
</protein>
<dbReference type="SUPFAM" id="SSF54862">
    <property type="entry name" value="4Fe-4S ferredoxins"/>
    <property type="match status" value="1"/>
</dbReference>
<dbReference type="PANTHER" id="PTHR30176:SF3">
    <property type="entry name" value="FERREDOXIN-TYPE PROTEIN NAPH"/>
    <property type="match status" value="1"/>
</dbReference>
<dbReference type="InterPro" id="IPR013783">
    <property type="entry name" value="Ig-like_fold"/>
</dbReference>
<feature type="transmembrane region" description="Helical" evidence="7">
    <location>
        <begin position="43"/>
        <end position="60"/>
    </location>
</feature>
<dbReference type="InterPro" id="IPR032879">
    <property type="entry name" value="FixG_C"/>
</dbReference>
<dbReference type="InterPro" id="IPR009051">
    <property type="entry name" value="Helical_ferredxn"/>
</dbReference>
<keyword evidence="2" id="KW-0004">4Fe-4S</keyword>
<feature type="transmembrane region" description="Helical" evidence="7">
    <location>
        <begin position="162"/>
        <end position="185"/>
    </location>
</feature>
<evidence type="ECO:0000259" key="8">
    <source>
        <dbReference type="PROSITE" id="PS51379"/>
    </source>
</evidence>
<keyword evidence="7" id="KW-1133">Transmembrane helix</keyword>
<proteinExistence type="predicted"/>
<dbReference type="RefSeq" id="WP_190419922.1">
    <property type="nucleotide sequence ID" value="NZ_JAAOCA010000010.1"/>
</dbReference>
<keyword evidence="1" id="KW-0813">Transport</keyword>
<dbReference type="PANTHER" id="PTHR30176">
    <property type="entry name" value="FERREDOXIN-TYPE PROTEIN NAPH"/>
    <property type="match status" value="1"/>
</dbReference>
<dbReference type="PROSITE" id="PS51379">
    <property type="entry name" value="4FE4S_FER_2"/>
    <property type="match status" value="1"/>
</dbReference>
<dbReference type="InterPro" id="IPR014116">
    <property type="entry name" value="Cyt_c_oxidase_cbb3_FixG"/>
</dbReference>
<organism evidence="9 10">
    <name type="scientific">Pseudomonas typographi</name>
    <dbReference type="NCBI Taxonomy" id="2715964"/>
    <lineage>
        <taxon>Bacteria</taxon>
        <taxon>Pseudomonadati</taxon>
        <taxon>Pseudomonadota</taxon>
        <taxon>Gammaproteobacteria</taxon>
        <taxon>Pseudomonadales</taxon>
        <taxon>Pseudomonadaceae</taxon>
        <taxon>Pseudomonas</taxon>
    </lineage>
</organism>
<dbReference type="PROSITE" id="PS00198">
    <property type="entry name" value="4FE4S_FER_1"/>
    <property type="match status" value="1"/>
</dbReference>
<sequence>MATPSDKRIAVQALDAEPAPLYAARRKVQPRTAAGRFRRVRQCVGAVLLALFFGLPWLQVEGRQAVWWDLPQRQFHIFSTTFWPQDFILLAGLLIIAAFGLFFATVYAGRLWCGYACPQSVWTWLFLWCEKITEGERRQRLRLDAARWSAGKALRRAAKHGLWLALALATGLAFVAYFSPARALLSGFFTGQAAGWAYFWVALITAGTYLNAGWLREQVCVHMCPYARFQSVMLDRDSLIVAYDAGRGEARGPRRPGSDAQAQGLGDCIDCTLCVQVCPTGIDIRDGLQVACIGCAACVDACDEVMGKMNYPKGLVSYTSERALAGERRSTLRPRLLGYGAVLALMLLALGTALAYRAPVALDVAKDRLLYRENAEGRLENVYRLTVMNKTASAHTYQLNASGLPGLQLHGNTQLNVPARSQLNVVVALSVAPKQWPGSAATVTFHLLDGNTQVAADSRFTGPTP</sequence>